<dbReference type="Pfam" id="PF04245">
    <property type="entry name" value="NA37"/>
    <property type="match status" value="1"/>
</dbReference>
<dbReference type="RefSeq" id="WP_106624607.1">
    <property type="nucleotide sequence ID" value="NZ_CP032819.1"/>
</dbReference>
<name>A0A3Q9IME0_9BACT</name>
<dbReference type="InterPro" id="IPR007358">
    <property type="entry name" value="Nucleoid_associated_NdpA"/>
</dbReference>
<dbReference type="OrthoDB" id="9153118at2"/>
<proteinExistence type="predicted"/>
<dbReference type="KEGG" id="buy:D8S85_02265"/>
<dbReference type="Proteomes" id="UP000270673">
    <property type="component" value="Chromosome"/>
</dbReference>
<evidence type="ECO:0000313" key="1">
    <source>
        <dbReference type="EMBL" id="AZS28490.1"/>
    </source>
</evidence>
<protein>
    <submittedName>
        <fullName evidence="1">Nucleoid-associated protein</fullName>
    </submittedName>
</protein>
<dbReference type="GO" id="GO:0009295">
    <property type="term" value="C:nucleoid"/>
    <property type="evidence" value="ECO:0007669"/>
    <property type="project" value="InterPro"/>
</dbReference>
<evidence type="ECO:0000313" key="2">
    <source>
        <dbReference type="Proteomes" id="UP000270673"/>
    </source>
</evidence>
<sequence>MMNFESCEINNIVIHDIGNKYEDGKLRFSEACFLPDDMDVHNLLKSYFLAPFKKDAYFRFAPIEDNLYHNLVYNAINSIFEDNTNFYEASLNIAQHLFDQSNHPNIKAGELYMVHFKNCVLEEGPCDAIGIFKSETKDTFLKIIMNDNSYQLESESGINIKKLDKACLVFNIESENGYRVSILDKTNSTEAVYWTTDFLGLEQCEDNYFQTSNYLKLCKDFVQEVYNQENDIPKADQIDMLNRSIDYFKKADTFNENLFKEEVVSDPQIIDAFENFKNYYEEKNELALKDQFDVSNSAVKDEKKYFKHVLKLDKNFHVYIHGQKKYIEKGYDSDRDMNYYKLYFREEN</sequence>
<organism evidence="1 2">
    <name type="scientific">Butyricimonas faecalis</name>
    <dbReference type="NCBI Taxonomy" id="2093856"/>
    <lineage>
        <taxon>Bacteria</taxon>
        <taxon>Pseudomonadati</taxon>
        <taxon>Bacteroidota</taxon>
        <taxon>Bacteroidia</taxon>
        <taxon>Bacteroidales</taxon>
        <taxon>Odoribacteraceae</taxon>
        <taxon>Butyricimonas</taxon>
    </lineage>
</organism>
<keyword evidence="2" id="KW-1185">Reference proteome</keyword>
<reference evidence="1 2" key="1">
    <citation type="submission" date="2018-10" db="EMBL/GenBank/DDBJ databases">
        <title>Butyricimonas faecalis sp. nov., isolated from human faeces and emended description of the genus Butyricimonas.</title>
        <authorList>
            <person name="Le Roy T."/>
            <person name="Van der Smissen P."/>
            <person name="Paquot A."/>
            <person name="Delzenne N."/>
            <person name="Muccioli G."/>
            <person name="Collet J.-F."/>
            <person name="Cani P.D."/>
        </authorList>
    </citation>
    <scope>NUCLEOTIDE SEQUENCE [LARGE SCALE GENOMIC DNA]</scope>
    <source>
        <strain evidence="1 2">H184</strain>
    </source>
</reference>
<dbReference type="AlphaFoldDB" id="A0A3Q9IME0"/>
<gene>
    <name evidence="1" type="ORF">D8S85_02265</name>
</gene>
<dbReference type="EMBL" id="CP032819">
    <property type="protein sequence ID" value="AZS28490.1"/>
    <property type="molecule type" value="Genomic_DNA"/>
</dbReference>
<accession>A0A3Q9IME0</accession>